<comment type="similarity">
    <text evidence="1 8">Belongs to the bacterial ribosomal protein bL31 family. Type A subfamily.</text>
</comment>
<dbReference type="HAMAP" id="MF_00501">
    <property type="entry name" value="Ribosomal_bL31_1"/>
    <property type="match status" value="1"/>
</dbReference>
<organism evidence="9 10">
    <name type="scientific">Candidatus Korobacter versatilis</name>
    <dbReference type="NCBI Taxonomy" id="658062"/>
    <lineage>
        <taxon>Bacteria</taxon>
        <taxon>Pseudomonadati</taxon>
        <taxon>Acidobacteriota</taxon>
        <taxon>Terriglobia</taxon>
        <taxon>Terriglobales</taxon>
        <taxon>Candidatus Korobacteraceae</taxon>
        <taxon>Candidatus Korobacter</taxon>
    </lineage>
</organism>
<feature type="binding site" evidence="8">
    <location>
        <position position="16"/>
    </location>
    <ligand>
        <name>Zn(2+)</name>
        <dbReference type="ChEBI" id="CHEBI:29105"/>
    </ligand>
</feature>
<dbReference type="PANTHER" id="PTHR33280:SF6">
    <property type="entry name" value="LARGE RIBOSOMAL SUBUNIT PROTEIN BL31A"/>
    <property type="match status" value="1"/>
</dbReference>
<dbReference type="InterPro" id="IPR002150">
    <property type="entry name" value="Ribosomal_bL31"/>
</dbReference>
<dbReference type="GO" id="GO:0003735">
    <property type="term" value="F:structural constituent of ribosome"/>
    <property type="evidence" value="ECO:0007669"/>
    <property type="project" value="InterPro"/>
</dbReference>
<name>A0A932A7Q3_9BACT</name>
<dbReference type="AlphaFoldDB" id="A0A932A7Q3"/>
<dbReference type="Gene3D" id="4.10.830.30">
    <property type="entry name" value="Ribosomal protein L31"/>
    <property type="match status" value="1"/>
</dbReference>
<sequence>MKEKIHPVYNEVRVMCACGNNFATRSTHKGDIHLEICSNCHPFFTGKQKLLDTAGRVERFRRKYAKSDAMKTDAAAKATAKEAAGAKK</sequence>
<evidence type="ECO:0000256" key="4">
    <source>
        <dbReference type="ARBA" id="ARBA00022884"/>
    </source>
</evidence>
<dbReference type="GO" id="GO:0019843">
    <property type="term" value="F:rRNA binding"/>
    <property type="evidence" value="ECO:0007669"/>
    <property type="project" value="UniProtKB-KW"/>
</dbReference>
<evidence type="ECO:0000256" key="7">
    <source>
        <dbReference type="ARBA" id="ARBA00035687"/>
    </source>
</evidence>
<evidence type="ECO:0000256" key="5">
    <source>
        <dbReference type="ARBA" id="ARBA00022980"/>
    </source>
</evidence>
<evidence type="ECO:0000256" key="8">
    <source>
        <dbReference type="HAMAP-Rule" id="MF_00501"/>
    </source>
</evidence>
<evidence type="ECO:0000313" key="9">
    <source>
        <dbReference type="EMBL" id="MBI2678244.1"/>
    </source>
</evidence>
<reference evidence="9" key="1">
    <citation type="submission" date="2020-07" db="EMBL/GenBank/DDBJ databases">
        <title>Huge and variable diversity of episymbiotic CPR bacteria and DPANN archaea in groundwater ecosystems.</title>
        <authorList>
            <person name="He C.Y."/>
            <person name="Keren R."/>
            <person name="Whittaker M."/>
            <person name="Farag I.F."/>
            <person name="Doudna J."/>
            <person name="Cate J.H.D."/>
            <person name="Banfield J.F."/>
        </authorList>
    </citation>
    <scope>NUCLEOTIDE SEQUENCE</scope>
    <source>
        <strain evidence="9">NC_groundwater_580_Pr5_B-0.1um_64_19</strain>
    </source>
</reference>
<evidence type="ECO:0000256" key="1">
    <source>
        <dbReference type="ARBA" id="ARBA00009296"/>
    </source>
</evidence>
<keyword evidence="8" id="KW-0862">Zinc</keyword>
<proteinExistence type="inferred from homology"/>
<dbReference type="InterPro" id="IPR027491">
    <property type="entry name" value="Ribosomal_bL31_A"/>
</dbReference>
<dbReference type="GO" id="GO:0005840">
    <property type="term" value="C:ribosome"/>
    <property type="evidence" value="ECO:0007669"/>
    <property type="project" value="UniProtKB-KW"/>
</dbReference>
<keyword evidence="8" id="KW-0479">Metal-binding</keyword>
<keyword evidence="5 8" id="KW-0689">Ribosomal protein</keyword>
<dbReference type="EMBL" id="JACPNR010000006">
    <property type="protein sequence ID" value="MBI2678244.1"/>
    <property type="molecule type" value="Genomic_DNA"/>
</dbReference>
<comment type="cofactor">
    <cofactor evidence="8">
        <name>Zn(2+)</name>
        <dbReference type="ChEBI" id="CHEBI:29105"/>
    </cofactor>
    <text evidence="8">Binds 1 zinc ion per subunit.</text>
</comment>
<dbReference type="GO" id="GO:0006412">
    <property type="term" value="P:translation"/>
    <property type="evidence" value="ECO:0007669"/>
    <property type="project" value="UniProtKB-UniRule"/>
</dbReference>
<dbReference type="NCBIfam" id="TIGR00105">
    <property type="entry name" value="L31"/>
    <property type="match status" value="1"/>
</dbReference>
<dbReference type="InterPro" id="IPR034704">
    <property type="entry name" value="Ribosomal_bL28/bL31-like_sf"/>
</dbReference>
<dbReference type="NCBIfam" id="NF001809">
    <property type="entry name" value="PRK00528.1"/>
    <property type="match status" value="1"/>
</dbReference>
<dbReference type="GO" id="GO:0046872">
    <property type="term" value="F:metal ion binding"/>
    <property type="evidence" value="ECO:0007669"/>
    <property type="project" value="UniProtKB-KW"/>
</dbReference>
<comment type="subunit">
    <text evidence="2 8">Part of the 50S ribosomal subunit.</text>
</comment>
<keyword evidence="4 8" id="KW-0694">RNA-binding</keyword>
<dbReference type="SUPFAM" id="SSF143800">
    <property type="entry name" value="L28p-like"/>
    <property type="match status" value="1"/>
</dbReference>
<gene>
    <name evidence="8 9" type="primary">rpmE</name>
    <name evidence="9" type="ORF">HYX28_05645</name>
</gene>
<comment type="caution">
    <text evidence="9">The sequence shown here is derived from an EMBL/GenBank/DDBJ whole genome shotgun (WGS) entry which is preliminary data.</text>
</comment>
<dbReference type="PRINTS" id="PR01249">
    <property type="entry name" value="RIBOSOMALL31"/>
</dbReference>
<comment type="function">
    <text evidence="8">Binds the 23S rRNA.</text>
</comment>
<feature type="binding site" evidence="8">
    <location>
        <position position="40"/>
    </location>
    <ligand>
        <name>Zn(2+)</name>
        <dbReference type="ChEBI" id="CHEBI:29105"/>
    </ligand>
</feature>
<evidence type="ECO:0000313" key="10">
    <source>
        <dbReference type="Proteomes" id="UP000779809"/>
    </source>
</evidence>
<dbReference type="InterPro" id="IPR042105">
    <property type="entry name" value="Ribosomal_bL31_sf"/>
</dbReference>
<keyword evidence="6 8" id="KW-0687">Ribonucleoprotein</keyword>
<evidence type="ECO:0000256" key="2">
    <source>
        <dbReference type="ARBA" id="ARBA00011838"/>
    </source>
</evidence>
<protein>
    <recommendedName>
        <fullName evidence="7 8">Large ribosomal subunit protein bL31</fullName>
    </recommendedName>
</protein>
<dbReference type="NCBIfam" id="NF000612">
    <property type="entry name" value="PRK00019.1"/>
    <property type="match status" value="1"/>
</dbReference>
<feature type="binding site" evidence="8">
    <location>
        <position position="37"/>
    </location>
    <ligand>
        <name>Zn(2+)</name>
        <dbReference type="ChEBI" id="CHEBI:29105"/>
    </ligand>
</feature>
<dbReference type="Pfam" id="PF01197">
    <property type="entry name" value="Ribosomal_L31"/>
    <property type="match status" value="1"/>
</dbReference>
<keyword evidence="3 8" id="KW-0699">rRNA-binding</keyword>
<evidence type="ECO:0000256" key="6">
    <source>
        <dbReference type="ARBA" id="ARBA00023274"/>
    </source>
</evidence>
<dbReference type="PANTHER" id="PTHR33280">
    <property type="entry name" value="50S RIBOSOMAL PROTEIN L31, CHLOROPLASTIC"/>
    <property type="match status" value="1"/>
</dbReference>
<feature type="binding site" evidence="8">
    <location>
        <position position="18"/>
    </location>
    <ligand>
        <name>Zn(2+)</name>
        <dbReference type="ChEBI" id="CHEBI:29105"/>
    </ligand>
</feature>
<dbReference type="GO" id="GO:1990904">
    <property type="term" value="C:ribonucleoprotein complex"/>
    <property type="evidence" value="ECO:0007669"/>
    <property type="project" value="UniProtKB-KW"/>
</dbReference>
<dbReference type="Proteomes" id="UP000779809">
    <property type="component" value="Unassembled WGS sequence"/>
</dbReference>
<accession>A0A932A7Q3</accession>
<dbReference type="PROSITE" id="PS01143">
    <property type="entry name" value="RIBOSOMAL_L31"/>
    <property type="match status" value="1"/>
</dbReference>
<evidence type="ECO:0000256" key="3">
    <source>
        <dbReference type="ARBA" id="ARBA00022730"/>
    </source>
</evidence>